<dbReference type="EMBL" id="PKSM01000117">
    <property type="protein sequence ID" value="POW10641.1"/>
    <property type="molecule type" value="Genomic_DNA"/>
</dbReference>
<evidence type="ECO:0000313" key="1">
    <source>
        <dbReference type="EMBL" id="POW10641.1"/>
    </source>
</evidence>
<evidence type="ECO:0000313" key="2">
    <source>
        <dbReference type="Proteomes" id="UP000238274"/>
    </source>
</evidence>
<protein>
    <submittedName>
        <fullName evidence="1">Uncharacterized protein</fullName>
    </submittedName>
</protein>
<dbReference type="Proteomes" id="UP000238274">
    <property type="component" value="Unassembled WGS sequence"/>
</dbReference>
<proteinExistence type="predicted"/>
<dbReference type="VEuPathDB" id="FungiDB:PSTT_05445"/>
<reference evidence="2" key="3">
    <citation type="journal article" date="2018" name="Mol. Plant Microbe Interact.">
        <title>Genome sequence resources for the wheat stripe rust pathogen (Puccinia striiformis f. sp. tritici) and the barley stripe rust pathogen (Puccinia striiformis f. sp. hordei).</title>
        <authorList>
            <person name="Xia C."/>
            <person name="Wang M."/>
            <person name="Yin C."/>
            <person name="Cornejo O.E."/>
            <person name="Hulbert S.H."/>
            <person name="Chen X."/>
        </authorList>
    </citation>
    <scope>NUCLEOTIDE SEQUENCE [LARGE SCALE GENOMIC DNA]</scope>
    <source>
        <strain evidence="2">93TX-2</strain>
    </source>
</reference>
<dbReference type="AlphaFoldDB" id="A0A2S4VM71"/>
<keyword evidence="2" id="KW-1185">Reference proteome</keyword>
<dbReference type="VEuPathDB" id="FungiDB:PSHT_08676"/>
<organism evidence="1 2">
    <name type="scientific">Puccinia striiformis</name>
    <dbReference type="NCBI Taxonomy" id="27350"/>
    <lineage>
        <taxon>Eukaryota</taxon>
        <taxon>Fungi</taxon>
        <taxon>Dikarya</taxon>
        <taxon>Basidiomycota</taxon>
        <taxon>Pucciniomycotina</taxon>
        <taxon>Pucciniomycetes</taxon>
        <taxon>Pucciniales</taxon>
        <taxon>Pucciniaceae</taxon>
        <taxon>Puccinia</taxon>
    </lineage>
</organism>
<reference evidence="2" key="2">
    <citation type="journal article" date="2018" name="BMC Genomics">
        <title>Genomic insights into host adaptation between the wheat stripe rust pathogen (Puccinia striiformis f. sp. tritici) and the barley stripe rust pathogen (Puccinia striiformis f. sp. hordei).</title>
        <authorList>
            <person name="Xia C."/>
            <person name="Wang M."/>
            <person name="Yin C."/>
            <person name="Cornejo O.E."/>
            <person name="Hulbert S.H."/>
            <person name="Chen X."/>
        </authorList>
    </citation>
    <scope>NUCLEOTIDE SEQUENCE [LARGE SCALE GENOMIC DNA]</scope>
    <source>
        <strain evidence="2">93TX-2</strain>
    </source>
</reference>
<sequence length="84" mass="8973">MRKNFRGTETAESHCDHVAPGKRVKLDETREMVPTGADFHGGSSNARACTLLRSWLLASAAASAKCLSGDTMIGVGRRDVNGKL</sequence>
<name>A0A2S4VM71_9BASI</name>
<reference evidence="1 2" key="1">
    <citation type="submission" date="2017-12" db="EMBL/GenBank/DDBJ databases">
        <title>Gene loss provides genomic basis for host adaptation in cereal stripe rust fungi.</title>
        <authorList>
            <person name="Xia C."/>
        </authorList>
    </citation>
    <scope>NUCLEOTIDE SEQUENCE [LARGE SCALE GENOMIC DNA]</scope>
    <source>
        <strain evidence="1 2">93TX-2</strain>
    </source>
</reference>
<gene>
    <name evidence="1" type="ORF">PSHT_08676</name>
</gene>
<accession>A0A2S4VM71</accession>
<comment type="caution">
    <text evidence="1">The sequence shown here is derived from an EMBL/GenBank/DDBJ whole genome shotgun (WGS) entry which is preliminary data.</text>
</comment>